<accession>A0ABS5HJH1</accession>
<keyword evidence="2" id="KW-1185">Reference proteome</keyword>
<reference evidence="1 2" key="1">
    <citation type="submission" date="2021-04" db="EMBL/GenBank/DDBJ databases">
        <title>Molecular and phenotypic characterization and identification of bacterial isolates recovered from the Anatolian ground squirrels (Spermophilus xanthoprymnus) and which have the potential to form a new species in the Campylobacter genus.</title>
        <authorList>
            <person name="Aydin F."/>
            <person name="Abay S."/>
            <person name="Kayman T."/>
            <person name="Karakaya E."/>
            <person name="Mustak H.K."/>
            <person name="Mustak I.B."/>
            <person name="Bilgin N."/>
            <person name="Duzler A."/>
            <person name="Sahin O."/>
            <person name="Guran O."/>
            <person name="Saticioglu I.B."/>
        </authorList>
    </citation>
    <scope>NUCLEOTIDE SEQUENCE [LARGE SCALE GENOMIC DNA]</scope>
    <source>
        <strain evidence="2">faydin-G24</strain>
    </source>
</reference>
<evidence type="ECO:0000313" key="2">
    <source>
        <dbReference type="Proteomes" id="UP000682951"/>
    </source>
</evidence>
<evidence type="ECO:0008006" key="3">
    <source>
        <dbReference type="Google" id="ProtNLM"/>
    </source>
</evidence>
<gene>
    <name evidence="1" type="ORF">KDD93_07540</name>
</gene>
<dbReference type="RefSeq" id="WP_212139817.1">
    <property type="nucleotide sequence ID" value="NZ_JAGSSW010000008.1"/>
</dbReference>
<dbReference type="Proteomes" id="UP000682951">
    <property type="component" value="Unassembled WGS sequence"/>
</dbReference>
<name>A0ABS5HJH1_9BACT</name>
<dbReference type="EMBL" id="JAGSSW010000008">
    <property type="protein sequence ID" value="MBR8464415.1"/>
    <property type="molecule type" value="Genomic_DNA"/>
</dbReference>
<organism evidence="1 2">
    <name type="scientific">Campylobacter anatolicus</name>
    <dbReference type="NCBI Taxonomy" id="2829105"/>
    <lineage>
        <taxon>Bacteria</taxon>
        <taxon>Pseudomonadati</taxon>
        <taxon>Campylobacterota</taxon>
        <taxon>Epsilonproteobacteria</taxon>
        <taxon>Campylobacterales</taxon>
        <taxon>Campylobacteraceae</taxon>
        <taxon>Campylobacter</taxon>
    </lineage>
</organism>
<sequence>MKSKKYREKLKKFLLSKGYAKGSVCVWLAGTNNKKPNGDIRYEAEKKLKHPFSAWGNNIKSFLREKELKNE</sequence>
<proteinExistence type="predicted"/>
<evidence type="ECO:0000313" key="1">
    <source>
        <dbReference type="EMBL" id="MBR8464415.1"/>
    </source>
</evidence>
<protein>
    <recommendedName>
        <fullName evidence="3">Type II toxin-antitoxin system HicA family toxin</fullName>
    </recommendedName>
</protein>
<comment type="caution">
    <text evidence="1">The sequence shown here is derived from an EMBL/GenBank/DDBJ whole genome shotgun (WGS) entry which is preliminary data.</text>
</comment>